<keyword evidence="6 13" id="KW-0645">Protease</keyword>
<evidence type="ECO:0000256" key="10">
    <source>
        <dbReference type="ARBA" id="ARBA00023211"/>
    </source>
</evidence>
<keyword evidence="8" id="KW-0378">Hydrolase</keyword>
<keyword evidence="9" id="KW-0482">Metalloprotease</keyword>
<dbReference type="SMART" id="SM01011">
    <property type="entry name" value="AMP_N"/>
    <property type="match status" value="1"/>
</dbReference>
<evidence type="ECO:0000256" key="9">
    <source>
        <dbReference type="ARBA" id="ARBA00023049"/>
    </source>
</evidence>
<sequence>MSASFDNVFNGKYPAKSYAKRVVEYIRTGIPAATGIIYLEGQYEQFYEDVDELIFFRQRRAFTYLTGIADRAGCHLIYDIASDTMTVFVPQEDVEQILWSGKSPSSEQVLKQYDVDHVLPDTELGSALAEIGRQQRGTHAAVFAIAGRFRQKFHDFENRNFDILGEAIEECRIVKDDFEIALIKKANEISCAAHRAVLKQVKNFKNEAEIDSLFTAECMRRGTKKQAYPSIVASGINAASMHYESNNQDLIIDNKAKDLVLVDAGCEWDCYGSDITRTFPLSGRFSKNSRRIYDIVLQMQLSCIAALKEGVEWEQIHTLAHTVAIDGLLSIGILRGNPKKIFAARTSTAFMPYGVSHFLGMDTHDVGGKPVKDETDLLFKYLRVRRSLPAGSVVTVEPGPHFSPHVIRPYLESPQHNEFINEAILDECWAVGGI</sequence>
<dbReference type="InterPro" id="IPR036005">
    <property type="entry name" value="Creatinase/aminopeptidase-like"/>
</dbReference>
<evidence type="ECO:0000313" key="14">
    <source>
        <dbReference type="Proteomes" id="UP000030651"/>
    </source>
</evidence>
<dbReference type="GO" id="GO:0030145">
    <property type="term" value="F:manganese ion binding"/>
    <property type="evidence" value="ECO:0007669"/>
    <property type="project" value="InterPro"/>
</dbReference>
<dbReference type="EC" id="3.4.11.9" evidence="5"/>
<dbReference type="PANTHER" id="PTHR43226">
    <property type="entry name" value="XAA-PRO AMINOPEPTIDASE 3"/>
    <property type="match status" value="1"/>
</dbReference>
<dbReference type="Pfam" id="PF00557">
    <property type="entry name" value="Peptidase_M24"/>
    <property type="match status" value="1"/>
</dbReference>
<dbReference type="eggNOG" id="KOG2737">
    <property type="taxonomic scope" value="Eukaryota"/>
</dbReference>
<dbReference type="CDD" id="cd01087">
    <property type="entry name" value="Prolidase"/>
    <property type="match status" value="1"/>
</dbReference>
<dbReference type="RefSeq" id="XP_007836466.1">
    <property type="nucleotide sequence ID" value="XM_007838275.1"/>
</dbReference>
<dbReference type="InParanoid" id="W3WWX5"/>
<evidence type="ECO:0000256" key="7">
    <source>
        <dbReference type="ARBA" id="ARBA00022723"/>
    </source>
</evidence>
<feature type="domain" description="Aminopeptidase P N-terminal" evidence="12">
    <location>
        <begin position="13"/>
        <end position="149"/>
    </location>
</feature>
<evidence type="ECO:0000256" key="1">
    <source>
        <dbReference type="ARBA" id="ARBA00001424"/>
    </source>
</evidence>
<keyword evidence="10" id="KW-0464">Manganese</keyword>
<evidence type="ECO:0000256" key="3">
    <source>
        <dbReference type="ARBA" id="ARBA00002443"/>
    </source>
</evidence>
<dbReference type="GO" id="GO:0006508">
    <property type="term" value="P:proteolysis"/>
    <property type="evidence" value="ECO:0007669"/>
    <property type="project" value="TreeGrafter"/>
</dbReference>
<evidence type="ECO:0000313" key="13">
    <source>
        <dbReference type="EMBL" id="ETS77632.1"/>
    </source>
</evidence>
<protein>
    <recommendedName>
        <fullName evidence="5">Xaa-Pro aminopeptidase</fullName>
        <ecNumber evidence="5">3.4.11.9</ecNumber>
    </recommendedName>
    <alternativeName>
        <fullName evidence="11">Aminoacylproline aminopeptidase</fullName>
    </alternativeName>
</protein>
<comment type="function">
    <text evidence="3">Catalyzes the removal of a penultimate prolyl residue from the N-termini of peptides.</text>
</comment>
<gene>
    <name evidence="13" type="ORF">PFICI_09694</name>
</gene>
<dbReference type="EMBL" id="KI912115">
    <property type="protein sequence ID" value="ETS77632.1"/>
    <property type="molecule type" value="Genomic_DNA"/>
</dbReference>
<dbReference type="Gene3D" id="3.90.230.10">
    <property type="entry name" value="Creatinase/methionine aminopeptidase superfamily"/>
    <property type="match status" value="1"/>
</dbReference>
<evidence type="ECO:0000256" key="6">
    <source>
        <dbReference type="ARBA" id="ARBA00022438"/>
    </source>
</evidence>
<comment type="cofactor">
    <cofactor evidence="2">
        <name>Mn(2+)</name>
        <dbReference type="ChEBI" id="CHEBI:29035"/>
    </cofactor>
</comment>
<dbReference type="Proteomes" id="UP000030651">
    <property type="component" value="Unassembled WGS sequence"/>
</dbReference>
<evidence type="ECO:0000259" key="12">
    <source>
        <dbReference type="SMART" id="SM01011"/>
    </source>
</evidence>
<evidence type="ECO:0000256" key="4">
    <source>
        <dbReference type="ARBA" id="ARBA00008766"/>
    </source>
</evidence>
<accession>W3WWX5</accession>
<dbReference type="InterPro" id="IPR007865">
    <property type="entry name" value="Aminopep_P_N"/>
</dbReference>
<dbReference type="Gene3D" id="3.40.350.10">
    <property type="entry name" value="Creatinase/prolidase N-terminal domain"/>
    <property type="match status" value="1"/>
</dbReference>
<organism evidence="13 14">
    <name type="scientific">Pestalotiopsis fici (strain W106-1 / CGMCC3.15140)</name>
    <dbReference type="NCBI Taxonomy" id="1229662"/>
    <lineage>
        <taxon>Eukaryota</taxon>
        <taxon>Fungi</taxon>
        <taxon>Dikarya</taxon>
        <taxon>Ascomycota</taxon>
        <taxon>Pezizomycotina</taxon>
        <taxon>Sordariomycetes</taxon>
        <taxon>Xylariomycetidae</taxon>
        <taxon>Amphisphaeriales</taxon>
        <taxon>Sporocadaceae</taxon>
        <taxon>Pestalotiopsis</taxon>
    </lineage>
</organism>
<comment type="catalytic activity">
    <reaction evidence="1">
        <text>Release of any N-terminal amino acid, including proline, that is linked to proline, even from a dipeptide or tripeptide.</text>
        <dbReference type="EC" id="3.4.11.9"/>
    </reaction>
</comment>
<dbReference type="KEGG" id="pfy:PFICI_09694"/>
<dbReference type="PANTHER" id="PTHR43226:SF1">
    <property type="entry name" value="XAA-PRO DIPEPTIDASE"/>
    <property type="match status" value="1"/>
</dbReference>
<dbReference type="FunCoup" id="W3WWX5">
    <property type="interactions" value="421"/>
</dbReference>
<proteinExistence type="inferred from homology"/>
<evidence type="ECO:0000256" key="8">
    <source>
        <dbReference type="ARBA" id="ARBA00022801"/>
    </source>
</evidence>
<comment type="similarity">
    <text evidence="4">Belongs to the peptidase M24B family.</text>
</comment>
<keyword evidence="6 13" id="KW-0031">Aminopeptidase</keyword>
<dbReference type="GeneID" id="19274707"/>
<dbReference type="InterPro" id="IPR000994">
    <property type="entry name" value="Pept_M24"/>
</dbReference>
<evidence type="ECO:0000256" key="11">
    <source>
        <dbReference type="ARBA" id="ARBA00030849"/>
    </source>
</evidence>
<evidence type="ECO:0000256" key="2">
    <source>
        <dbReference type="ARBA" id="ARBA00001936"/>
    </source>
</evidence>
<dbReference type="SUPFAM" id="SSF53092">
    <property type="entry name" value="Creatinase/prolidase N-terminal domain"/>
    <property type="match status" value="1"/>
</dbReference>
<dbReference type="HOGENOM" id="CLU_017266_1_2_1"/>
<dbReference type="Pfam" id="PF05195">
    <property type="entry name" value="AMP_N"/>
    <property type="match status" value="1"/>
</dbReference>
<dbReference type="OrthoDB" id="10261878at2759"/>
<dbReference type="AlphaFoldDB" id="W3WWX5"/>
<keyword evidence="14" id="KW-1185">Reference proteome</keyword>
<name>W3WWX5_PESFW</name>
<dbReference type="InterPro" id="IPR029149">
    <property type="entry name" value="Creatin/AminoP/Spt16_N"/>
</dbReference>
<reference evidence="14" key="1">
    <citation type="journal article" date="2015" name="BMC Genomics">
        <title>Genomic and transcriptomic analysis of the endophytic fungus Pestalotiopsis fici reveals its lifestyle and high potential for synthesis of natural products.</title>
        <authorList>
            <person name="Wang X."/>
            <person name="Zhang X."/>
            <person name="Liu L."/>
            <person name="Xiang M."/>
            <person name="Wang W."/>
            <person name="Sun X."/>
            <person name="Che Y."/>
            <person name="Guo L."/>
            <person name="Liu G."/>
            <person name="Guo L."/>
            <person name="Wang C."/>
            <person name="Yin W.B."/>
            <person name="Stadler M."/>
            <person name="Zhang X."/>
            <person name="Liu X."/>
        </authorList>
    </citation>
    <scope>NUCLEOTIDE SEQUENCE [LARGE SCALE GENOMIC DNA]</scope>
    <source>
        <strain evidence="14">W106-1 / CGMCC3.15140</strain>
    </source>
</reference>
<dbReference type="InterPro" id="IPR052433">
    <property type="entry name" value="X-Pro_dipept-like"/>
</dbReference>
<dbReference type="SUPFAM" id="SSF55920">
    <property type="entry name" value="Creatinase/aminopeptidase"/>
    <property type="match status" value="1"/>
</dbReference>
<dbReference type="GO" id="GO:0070006">
    <property type="term" value="F:metalloaminopeptidase activity"/>
    <property type="evidence" value="ECO:0007669"/>
    <property type="project" value="InterPro"/>
</dbReference>
<evidence type="ECO:0000256" key="5">
    <source>
        <dbReference type="ARBA" id="ARBA00012574"/>
    </source>
</evidence>
<keyword evidence="7" id="KW-0479">Metal-binding</keyword>